<sequence>MQHTFLLKIIFFAIGFKQAFVEASPTPGLGNETPSSGSPSSSKTPAQRTSSQPLKISVSSMDPESKGRHFYEMKKSVRDSSLRRLVEKGEAKNLREASHIRAKKNLQVNLKTEKSGSTRKTRKSQVKPVEQS</sequence>
<dbReference type="EMBL" id="KZ819602">
    <property type="protein sequence ID" value="PWN38499.1"/>
    <property type="molecule type" value="Genomic_DNA"/>
</dbReference>
<keyword evidence="2" id="KW-0732">Signal</keyword>
<evidence type="ECO:0000313" key="3">
    <source>
        <dbReference type="EMBL" id="PWN38499.1"/>
    </source>
</evidence>
<gene>
    <name evidence="3" type="ORF">FA14DRAFT_177769</name>
</gene>
<dbReference type="AlphaFoldDB" id="A0A316VLJ3"/>
<accession>A0A316VLJ3</accession>
<feature type="region of interest" description="Disordered" evidence="1">
    <location>
        <begin position="23"/>
        <end position="79"/>
    </location>
</feature>
<name>A0A316VLJ3_9BASI</name>
<dbReference type="RefSeq" id="XP_025358801.1">
    <property type="nucleotide sequence ID" value="XM_025500768.1"/>
</dbReference>
<dbReference type="GeneID" id="37022549"/>
<proteinExistence type="predicted"/>
<feature type="signal peptide" evidence="2">
    <location>
        <begin position="1"/>
        <end position="23"/>
    </location>
</feature>
<dbReference type="InParanoid" id="A0A316VLJ3"/>
<evidence type="ECO:0000256" key="2">
    <source>
        <dbReference type="SAM" id="SignalP"/>
    </source>
</evidence>
<evidence type="ECO:0000313" key="4">
    <source>
        <dbReference type="Proteomes" id="UP000245771"/>
    </source>
</evidence>
<organism evidence="3 4">
    <name type="scientific">Meira miltonrushii</name>
    <dbReference type="NCBI Taxonomy" id="1280837"/>
    <lineage>
        <taxon>Eukaryota</taxon>
        <taxon>Fungi</taxon>
        <taxon>Dikarya</taxon>
        <taxon>Basidiomycota</taxon>
        <taxon>Ustilaginomycotina</taxon>
        <taxon>Exobasidiomycetes</taxon>
        <taxon>Exobasidiales</taxon>
        <taxon>Brachybasidiaceae</taxon>
        <taxon>Meira</taxon>
    </lineage>
</organism>
<dbReference type="Proteomes" id="UP000245771">
    <property type="component" value="Unassembled WGS sequence"/>
</dbReference>
<feature type="region of interest" description="Disordered" evidence="1">
    <location>
        <begin position="96"/>
        <end position="132"/>
    </location>
</feature>
<feature type="chain" id="PRO_5016377206" evidence="2">
    <location>
        <begin position="24"/>
        <end position="132"/>
    </location>
</feature>
<feature type="compositionally biased region" description="Basic and acidic residues" evidence="1">
    <location>
        <begin position="63"/>
        <end position="79"/>
    </location>
</feature>
<evidence type="ECO:0000256" key="1">
    <source>
        <dbReference type="SAM" id="MobiDB-lite"/>
    </source>
</evidence>
<protein>
    <submittedName>
        <fullName evidence="3">Uncharacterized protein</fullName>
    </submittedName>
</protein>
<reference evidence="3 4" key="1">
    <citation type="journal article" date="2018" name="Mol. Biol. Evol.">
        <title>Broad Genomic Sampling Reveals a Smut Pathogenic Ancestry of the Fungal Clade Ustilaginomycotina.</title>
        <authorList>
            <person name="Kijpornyongpan T."/>
            <person name="Mondo S.J."/>
            <person name="Barry K."/>
            <person name="Sandor L."/>
            <person name="Lee J."/>
            <person name="Lipzen A."/>
            <person name="Pangilinan J."/>
            <person name="LaButti K."/>
            <person name="Hainaut M."/>
            <person name="Henrissat B."/>
            <person name="Grigoriev I.V."/>
            <person name="Spatafora J.W."/>
            <person name="Aime M.C."/>
        </authorList>
    </citation>
    <scope>NUCLEOTIDE SEQUENCE [LARGE SCALE GENOMIC DNA]</scope>
    <source>
        <strain evidence="3 4">MCA 3882</strain>
    </source>
</reference>
<feature type="compositionally biased region" description="Polar residues" evidence="1">
    <location>
        <begin position="43"/>
        <end position="62"/>
    </location>
</feature>
<keyword evidence="4" id="KW-1185">Reference proteome</keyword>